<evidence type="ECO:0000313" key="1">
    <source>
        <dbReference type="EnsemblMetazoa" id="BGLB028620-PA"/>
    </source>
</evidence>
<dbReference type="VEuPathDB" id="VectorBase:BGLB028620"/>
<accession>A0A2C9L9U6</accession>
<evidence type="ECO:0000313" key="2">
    <source>
        <dbReference type="Proteomes" id="UP000076420"/>
    </source>
</evidence>
<dbReference type="VEuPathDB" id="VectorBase:BGLAX_043561"/>
<proteinExistence type="predicted"/>
<gene>
    <name evidence="1" type="primary">106051481</name>
</gene>
<organism evidence="1 2">
    <name type="scientific">Biomphalaria glabrata</name>
    <name type="common">Bloodfluke planorb</name>
    <name type="synonym">Freshwater snail</name>
    <dbReference type="NCBI Taxonomy" id="6526"/>
    <lineage>
        <taxon>Eukaryota</taxon>
        <taxon>Metazoa</taxon>
        <taxon>Spiralia</taxon>
        <taxon>Lophotrochozoa</taxon>
        <taxon>Mollusca</taxon>
        <taxon>Gastropoda</taxon>
        <taxon>Heterobranchia</taxon>
        <taxon>Euthyneura</taxon>
        <taxon>Panpulmonata</taxon>
        <taxon>Hygrophila</taxon>
        <taxon>Lymnaeoidea</taxon>
        <taxon>Planorbidae</taxon>
        <taxon>Biomphalaria</taxon>
    </lineage>
</organism>
<dbReference type="EnsemblMetazoa" id="BGLB028620-RA">
    <property type="protein sequence ID" value="BGLB028620-PA"/>
    <property type="gene ID" value="BGLB028620"/>
</dbReference>
<sequence length="92" mass="10161">MVDKVSYLVEKVYPRKQQPIVLHVLPLVWHLLGSMNASGAAVHGGNVELRQATATLVNKLYECMGQALLDKASAEPSNTQRQMQMLQSLIDS</sequence>
<dbReference type="AlphaFoldDB" id="A0A2C9L9U6"/>
<dbReference type="KEGG" id="bgt:106051481"/>
<dbReference type="Proteomes" id="UP000076420">
    <property type="component" value="Unassembled WGS sequence"/>
</dbReference>
<reference evidence="1" key="1">
    <citation type="submission" date="2020-05" db="UniProtKB">
        <authorList>
            <consortium name="EnsemblMetazoa"/>
        </authorList>
    </citation>
    <scope>IDENTIFICATION</scope>
    <source>
        <strain evidence="1">BB02</strain>
    </source>
</reference>
<protein>
    <submittedName>
        <fullName evidence="1">Uncharacterized protein</fullName>
    </submittedName>
</protein>
<name>A0A2C9L9U6_BIOGL</name>